<dbReference type="Pfam" id="PF03701">
    <property type="entry name" value="UPF0181"/>
    <property type="match status" value="1"/>
</dbReference>
<sequence length="49" mass="5538">MLNDLPTLTHEEQQAAVERIQELMTKGVSTAEAIKIVAQQIREESETKE</sequence>
<reference evidence="1 2" key="1">
    <citation type="submission" date="2019-09" db="EMBL/GenBank/DDBJ databases">
        <title>Whole genome sequence of Vibrio fortis.</title>
        <authorList>
            <person name="Das S.K."/>
        </authorList>
    </citation>
    <scope>NUCLEOTIDE SEQUENCE [LARGE SCALE GENOMIC DNA]</scope>
    <source>
        <strain evidence="1 2">AN60</strain>
    </source>
</reference>
<dbReference type="RefSeq" id="WP_150869569.1">
    <property type="nucleotide sequence ID" value="NZ_VWSE01000004.1"/>
</dbReference>
<organism evidence="1 2">
    <name type="scientific">Vibrio fortis</name>
    <dbReference type="NCBI Taxonomy" id="212667"/>
    <lineage>
        <taxon>Bacteria</taxon>
        <taxon>Pseudomonadati</taxon>
        <taxon>Pseudomonadota</taxon>
        <taxon>Gammaproteobacteria</taxon>
        <taxon>Vibrionales</taxon>
        <taxon>Vibrionaceae</taxon>
        <taxon>Vibrio</taxon>
    </lineage>
</organism>
<dbReference type="EMBL" id="VWSE01000004">
    <property type="protein sequence ID" value="KAB0289268.1"/>
    <property type="molecule type" value="Genomic_DNA"/>
</dbReference>
<evidence type="ECO:0000313" key="1">
    <source>
        <dbReference type="EMBL" id="KAB0289268.1"/>
    </source>
</evidence>
<evidence type="ECO:0000313" key="2">
    <source>
        <dbReference type="Proteomes" id="UP000326789"/>
    </source>
</evidence>
<accession>A0A5N3R496</accession>
<gene>
    <name evidence="1" type="ORF">F2P58_09310</name>
</gene>
<dbReference type="InterPro" id="IPR005371">
    <property type="entry name" value="UPF0181"/>
</dbReference>
<name>A0A5N3R496_9VIBR</name>
<dbReference type="NCBIfam" id="NF003476">
    <property type="entry name" value="PRK05114.1"/>
    <property type="match status" value="1"/>
</dbReference>
<dbReference type="AlphaFoldDB" id="A0A5N3R496"/>
<dbReference type="Proteomes" id="UP000326789">
    <property type="component" value="Unassembled WGS sequence"/>
</dbReference>
<comment type="caution">
    <text evidence="1">The sequence shown here is derived from an EMBL/GenBank/DDBJ whole genome shotgun (WGS) entry which is preliminary data.</text>
</comment>
<proteinExistence type="predicted"/>
<protein>
    <submittedName>
        <fullName evidence="1">YoaH family protein</fullName>
    </submittedName>
</protein>